<proteinExistence type="predicted"/>
<dbReference type="SUPFAM" id="SSF55021">
    <property type="entry name" value="ACT-like"/>
    <property type="match status" value="1"/>
</dbReference>
<reference evidence="3 4" key="1">
    <citation type="journal article" date="2019" name="Int. J. Syst. Evol. Microbiol.">
        <title>The Global Catalogue of Microorganisms (GCM) 10K type strain sequencing project: providing services to taxonomists for standard genome sequencing and annotation.</title>
        <authorList>
            <consortium name="The Broad Institute Genomics Platform"/>
            <consortium name="The Broad Institute Genome Sequencing Center for Infectious Disease"/>
            <person name="Wu L."/>
            <person name="Ma J."/>
        </authorList>
    </citation>
    <scope>NUCLEOTIDE SEQUENCE [LARGE SCALE GENOMIC DNA]</scope>
    <source>
        <strain evidence="3 4">JCM 13518</strain>
    </source>
</reference>
<name>A0ABN2JJ52_9ACTN</name>
<dbReference type="Pfam" id="PF01842">
    <property type="entry name" value="ACT"/>
    <property type="match status" value="1"/>
</dbReference>
<keyword evidence="4" id="KW-1185">Reference proteome</keyword>
<feature type="domain" description="ACT" evidence="2">
    <location>
        <begin position="4"/>
        <end position="79"/>
    </location>
</feature>
<evidence type="ECO:0000313" key="4">
    <source>
        <dbReference type="Proteomes" id="UP001501057"/>
    </source>
</evidence>
<sequence length="325" mass="34671">MPWRVRTTLDDRPGILAEVAQACGHAGLNIVSMQVFGVADRVTDEFVVDGPLDEVAVAEVFAKAGGTDVAVTRIETGTIVDAPTRYLEAVHQVLEEGRDVEEVLRELLATEPPDVADYAGHDVLDLVRRGGTTLRISRAVPFTPAERSRAQALLSLVSDAGADLPLIAPSAFHPIPLVREAALADIDAVAALHSRCSVETLYARYQTPLRMPMTTRFARRLVVPEHGVALVAQAGLDVVGHAVVEPGEPRWTAQVLVEDAWSARGIGTMLVRQAAATARAGHADALTFLSAGSNDALLRSVGSAGFVARVERRDDVVHITVPLRG</sequence>
<dbReference type="Gene3D" id="3.30.70.260">
    <property type="match status" value="1"/>
</dbReference>
<gene>
    <name evidence="3" type="ORF">GCM10009710_07210</name>
</gene>
<accession>A0ABN2JJ52</accession>
<dbReference type="InterPro" id="IPR002912">
    <property type="entry name" value="ACT_dom"/>
</dbReference>
<evidence type="ECO:0000313" key="3">
    <source>
        <dbReference type="EMBL" id="GAA1729156.1"/>
    </source>
</evidence>
<dbReference type="PROSITE" id="PS51671">
    <property type="entry name" value="ACT"/>
    <property type="match status" value="1"/>
</dbReference>
<dbReference type="EMBL" id="BAAAME010000002">
    <property type="protein sequence ID" value="GAA1729156.1"/>
    <property type="molecule type" value="Genomic_DNA"/>
</dbReference>
<dbReference type="InterPro" id="IPR000182">
    <property type="entry name" value="GNAT_dom"/>
</dbReference>
<dbReference type="SUPFAM" id="SSF55729">
    <property type="entry name" value="Acyl-CoA N-acyltransferases (Nat)"/>
    <property type="match status" value="1"/>
</dbReference>
<evidence type="ECO:0008006" key="5">
    <source>
        <dbReference type="Google" id="ProtNLM"/>
    </source>
</evidence>
<comment type="caution">
    <text evidence="3">The sequence shown here is derived from an EMBL/GenBank/DDBJ whole genome shotgun (WGS) entry which is preliminary data.</text>
</comment>
<dbReference type="PROSITE" id="PS51186">
    <property type="entry name" value="GNAT"/>
    <property type="match status" value="1"/>
</dbReference>
<feature type="domain" description="N-acetyltransferase" evidence="1">
    <location>
        <begin position="176"/>
        <end position="325"/>
    </location>
</feature>
<protein>
    <recommendedName>
        <fullName evidence="5">GNAT family N-acetyltransferase</fullName>
    </recommendedName>
</protein>
<dbReference type="InterPro" id="IPR045865">
    <property type="entry name" value="ACT-like_dom_sf"/>
</dbReference>
<dbReference type="Proteomes" id="UP001501057">
    <property type="component" value="Unassembled WGS sequence"/>
</dbReference>
<organism evidence="3 4">
    <name type="scientific">Aeromicrobium alkaliterrae</name>
    <dbReference type="NCBI Taxonomy" id="302168"/>
    <lineage>
        <taxon>Bacteria</taxon>
        <taxon>Bacillati</taxon>
        <taxon>Actinomycetota</taxon>
        <taxon>Actinomycetes</taxon>
        <taxon>Propionibacteriales</taxon>
        <taxon>Nocardioidaceae</taxon>
        <taxon>Aeromicrobium</taxon>
    </lineage>
</organism>
<evidence type="ECO:0000259" key="1">
    <source>
        <dbReference type="PROSITE" id="PS51186"/>
    </source>
</evidence>
<dbReference type="CDD" id="cd04873">
    <property type="entry name" value="ACT_UUR-ACR-like"/>
    <property type="match status" value="1"/>
</dbReference>
<dbReference type="InterPro" id="IPR016181">
    <property type="entry name" value="Acyl_CoA_acyltransferase"/>
</dbReference>
<dbReference type="Gene3D" id="3.40.630.30">
    <property type="match status" value="1"/>
</dbReference>
<evidence type="ECO:0000259" key="2">
    <source>
        <dbReference type="PROSITE" id="PS51671"/>
    </source>
</evidence>
<dbReference type="RefSeq" id="WP_344197833.1">
    <property type="nucleotide sequence ID" value="NZ_BAAAME010000002.1"/>
</dbReference>